<dbReference type="EMBL" id="CP031598">
    <property type="protein sequence ID" value="QEW24713.1"/>
    <property type="molecule type" value="Genomic_DNA"/>
</dbReference>
<dbReference type="EMBL" id="LAXI01000033">
    <property type="protein sequence ID" value="KRS14195.1"/>
    <property type="molecule type" value="Genomic_DNA"/>
</dbReference>
<comment type="catalytic activity">
    <reaction evidence="3">
        <text>N(6)-succinyl-L-lysyl-[protein] + NAD(+) + H2O = 2''-O-succinyl-ADP-D-ribose + nicotinamide + L-lysyl-[protein]</text>
        <dbReference type="Rhea" id="RHEA:47668"/>
        <dbReference type="Rhea" id="RHEA-COMP:9752"/>
        <dbReference type="Rhea" id="RHEA-COMP:11877"/>
        <dbReference type="ChEBI" id="CHEBI:15377"/>
        <dbReference type="ChEBI" id="CHEBI:17154"/>
        <dbReference type="ChEBI" id="CHEBI:29969"/>
        <dbReference type="ChEBI" id="CHEBI:57540"/>
        <dbReference type="ChEBI" id="CHEBI:87830"/>
        <dbReference type="ChEBI" id="CHEBI:87832"/>
    </reaction>
</comment>
<dbReference type="InterPro" id="IPR050134">
    <property type="entry name" value="NAD-dep_sirtuin_deacylases"/>
</dbReference>
<dbReference type="InterPro" id="IPR026590">
    <property type="entry name" value="Ssirtuin_cat_dom"/>
</dbReference>
<keyword evidence="3 4" id="KW-0862">Zinc</keyword>
<accession>A0A0T5NZ97</accession>
<keyword evidence="8" id="KW-1185">Reference proteome</keyword>
<dbReference type="PROSITE" id="PS50305">
    <property type="entry name" value="SIRTUIN"/>
    <property type="match status" value="1"/>
</dbReference>
<feature type="binding site" evidence="3">
    <location>
        <begin position="88"/>
        <end position="91"/>
    </location>
    <ligand>
        <name>NAD(+)</name>
        <dbReference type="ChEBI" id="CHEBI:57540"/>
    </ligand>
</feature>
<dbReference type="PANTHER" id="PTHR11085:SF4">
    <property type="entry name" value="NAD-DEPENDENT PROTEIN DEACYLASE"/>
    <property type="match status" value="1"/>
</dbReference>
<comment type="similarity">
    <text evidence="3">Belongs to the sirtuin family. Class III subfamily.</text>
</comment>
<feature type="binding site" evidence="3 4">
    <location>
        <position position="133"/>
    </location>
    <ligand>
        <name>Zn(2+)</name>
        <dbReference type="ChEBI" id="CHEBI:29105"/>
    </ligand>
</feature>
<dbReference type="EC" id="2.3.1.286" evidence="3"/>
<organism evidence="6 8">
    <name type="scientific">Roseovarius indicus</name>
    <dbReference type="NCBI Taxonomy" id="540747"/>
    <lineage>
        <taxon>Bacteria</taxon>
        <taxon>Pseudomonadati</taxon>
        <taxon>Pseudomonadota</taxon>
        <taxon>Alphaproteobacteria</taxon>
        <taxon>Rhodobacterales</taxon>
        <taxon>Roseobacteraceae</taxon>
        <taxon>Roseovarius</taxon>
    </lineage>
</organism>
<feature type="binding site" evidence="3">
    <location>
        <begin position="172"/>
        <end position="174"/>
    </location>
    <ligand>
        <name>NAD(+)</name>
        <dbReference type="ChEBI" id="CHEBI:57540"/>
    </ligand>
</feature>
<dbReference type="Gene3D" id="3.40.50.1220">
    <property type="entry name" value="TPP-binding domain"/>
    <property type="match status" value="1"/>
</dbReference>
<dbReference type="HAMAP" id="MF_01121">
    <property type="entry name" value="Sirtuin_ClassIII"/>
    <property type="match status" value="1"/>
</dbReference>
<keyword evidence="7" id="KW-0378">Hydrolase</keyword>
<keyword evidence="3" id="KW-0963">Cytoplasm</keyword>
<feature type="active site" description="Proton acceptor" evidence="3 4">
    <location>
        <position position="106"/>
    </location>
</feature>
<dbReference type="GO" id="GO:0036054">
    <property type="term" value="F:protein-malonyllysine demalonylase activity"/>
    <property type="evidence" value="ECO:0007669"/>
    <property type="project" value="InterPro"/>
</dbReference>
<dbReference type="InterPro" id="IPR026591">
    <property type="entry name" value="Sirtuin_cat_small_dom_sf"/>
</dbReference>
<evidence type="ECO:0000256" key="1">
    <source>
        <dbReference type="ARBA" id="ARBA00022679"/>
    </source>
</evidence>
<evidence type="ECO:0000256" key="4">
    <source>
        <dbReference type="PROSITE-ProRule" id="PRU00236"/>
    </source>
</evidence>
<evidence type="ECO:0000313" key="8">
    <source>
        <dbReference type="Proteomes" id="UP000051401"/>
    </source>
</evidence>
<evidence type="ECO:0000313" key="9">
    <source>
        <dbReference type="Proteomes" id="UP000325785"/>
    </source>
</evidence>
<dbReference type="RefSeq" id="WP_057821482.1">
    <property type="nucleotide sequence ID" value="NZ_CP031598.1"/>
</dbReference>
<evidence type="ECO:0000256" key="2">
    <source>
        <dbReference type="ARBA" id="ARBA00023027"/>
    </source>
</evidence>
<dbReference type="GO" id="GO:0005737">
    <property type="term" value="C:cytoplasm"/>
    <property type="evidence" value="ECO:0007669"/>
    <property type="project" value="UniProtKB-SubCell"/>
</dbReference>
<dbReference type="PANTHER" id="PTHR11085">
    <property type="entry name" value="NAD-DEPENDENT PROTEIN DEACYLASE SIRTUIN-5, MITOCHONDRIAL-RELATED"/>
    <property type="match status" value="1"/>
</dbReference>
<feature type="binding site" evidence="3">
    <location>
        <begin position="198"/>
        <end position="200"/>
    </location>
    <ligand>
        <name>NAD(+)</name>
        <dbReference type="ChEBI" id="CHEBI:57540"/>
    </ligand>
</feature>
<comment type="subcellular location">
    <subcellularLocation>
        <location evidence="3">Cytoplasm</location>
    </subcellularLocation>
</comment>
<dbReference type="Proteomes" id="UP000325785">
    <property type="component" value="Chromosome"/>
</dbReference>
<dbReference type="InterPro" id="IPR029035">
    <property type="entry name" value="DHS-like_NAD/FAD-binding_dom"/>
</dbReference>
<evidence type="ECO:0000259" key="5">
    <source>
        <dbReference type="PROSITE" id="PS50305"/>
    </source>
</evidence>
<evidence type="ECO:0000256" key="3">
    <source>
        <dbReference type="HAMAP-Rule" id="MF_01121"/>
    </source>
</evidence>
<feature type="binding site" evidence="3">
    <location>
        <position position="216"/>
    </location>
    <ligand>
        <name>NAD(+)</name>
        <dbReference type="ChEBI" id="CHEBI:57540"/>
    </ligand>
</feature>
<dbReference type="Proteomes" id="UP000051401">
    <property type="component" value="Unassembled WGS sequence"/>
</dbReference>
<dbReference type="InterPro" id="IPR027546">
    <property type="entry name" value="Sirtuin_class_III"/>
</dbReference>
<keyword evidence="1" id="KW-0808">Transferase</keyword>
<dbReference type="KEGG" id="rid:RIdsm_00496"/>
<dbReference type="STRING" id="540747.SAMN04488031_12013"/>
<dbReference type="GO" id="GO:0017136">
    <property type="term" value="F:histone deacetylase activity, NAD-dependent"/>
    <property type="evidence" value="ECO:0007669"/>
    <property type="project" value="TreeGrafter"/>
</dbReference>
<feature type="domain" description="Deacetylase sirtuin-type" evidence="5">
    <location>
        <begin position="1"/>
        <end position="230"/>
    </location>
</feature>
<dbReference type="PATRIC" id="fig|540747.5.peg.4167"/>
<feature type="binding site" evidence="3 4">
    <location>
        <position position="114"/>
    </location>
    <ligand>
        <name>Zn(2+)</name>
        <dbReference type="ChEBI" id="CHEBI:29105"/>
    </ligand>
</feature>
<dbReference type="Gene3D" id="3.30.1600.10">
    <property type="entry name" value="SIR2/SIRT2 'Small Domain"/>
    <property type="match status" value="1"/>
</dbReference>
<reference evidence="6 8" key="1">
    <citation type="submission" date="2015-04" db="EMBL/GenBank/DDBJ databases">
        <title>The draft genome sequence of Roseovarius indicus B108T.</title>
        <authorList>
            <person name="Li G."/>
            <person name="Lai Q."/>
            <person name="Shao Z."/>
            <person name="Yan P."/>
        </authorList>
    </citation>
    <scope>NUCLEOTIDE SEQUENCE [LARGE SCALE GENOMIC DNA]</scope>
    <source>
        <strain evidence="6 8">B108</strain>
    </source>
</reference>
<feature type="binding site" evidence="3">
    <location>
        <position position="56"/>
    </location>
    <ligand>
        <name>substrate</name>
    </ligand>
</feature>
<dbReference type="GO" id="GO:0036055">
    <property type="term" value="F:protein-succinyllysine desuccinylase activity"/>
    <property type="evidence" value="ECO:0007669"/>
    <property type="project" value="UniProtKB-UniRule"/>
</dbReference>
<reference evidence="7 9" key="2">
    <citation type="submission" date="2018-08" db="EMBL/GenBank/DDBJ databases">
        <title>Genetic Globetrotter - A new plasmid hitch-hiking vast phylogenetic and geographic distances.</title>
        <authorList>
            <person name="Vollmers J."/>
            <person name="Petersen J."/>
        </authorList>
    </citation>
    <scope>NUCLEOTIDE SEQUENCE [LARGE SCALE GENOMIC DNA]</scope>
    <source>
        <strain evidence="7 9">DSM 26383</strain>
    </source>
</reference>
<dbReference type="GO" id="GO:0070403">
    <property type="term" value="F:NAD+ binding"/>
    <property type="evidence" value="ECO:0007669"/>
    <property type="project" value="UniProtKB-UniRule"/>
</dbReference>
<dbReference type="InterPro" id="IPR003000">
    <property type="entry name" value="Sirtuin"/>
</dbReference>
<comment type="domain">
    <text evidence="3">2 residues (Tyr-53 and Arg-56) present in a large hydrophobic pocket are probably involved in substrate specificity. They are important for desuccinylation activity, but dispensable for deacetylation activity.</text>
</comment>
<dbReference type="AlphaFoldDB" id="A0A0T5NZ97"/>
<dbReference type="Pfam" id="PF02146">
    <property type="entry name" value="SIR2"/>
    <property type="match status" value="1"/>
</dbReference>
<dbReference type="CDD" id="cd01412">
    <property type="entry name" value="SIRT5_Af1_CobB"/>
    <property type="match status" value="1"/>
</dbReference>
<comment type="catalytic activity">
    <reaction evidence="3">
        <text>N(6)-acetyl-L-lysyl-[protein] + NAD(+) + H2O = 2''-O-acetyl-ADP-D-ribose + nicotinamide + L-lysyl-[protein]</text>
        <dbReference type="Rhea" id="RHEA:43636"/>
        <dbReference type="Rhea" id="RHEA-COMP:9752"/>
        <dbReference type="Rhea" id="RHEA-COMP:10731"/>
        <dbReference type="ChEBI" id="CHEBI:15377"/>
        <dbReference type="ChEBI" id="CHEBI:17154"/>
        <dbReference type="ChEBI" id="CHEBI:29969"/>
        <dbReference type="ChEBI" id="CHEBI:57540"/>
        <dbReference type="ChEBI" id="CHEBI:61930"/>
        <dbReference type="ChEBI" id="CHEBI:83767"/>
        <dbReference type="EC" id="2.3.1.286"/>
    </reaction>
</comment>
<feature type="binding site" evidence="3">
    <location>
        <begin position="9"/>
        <end position="28"/>
    </location>
    <ligand>
        <name>NAD(+)</name>
        <dbReference type="ChEBI" id="CHEBI:57540"/>
    </ligand>
</feature>
<evidence type="ECO:0000313" key="6">
    <source>
        <dbReference type="EMBL" id="KRS14195.1"/>
    </source>
</evidence>
<dbReference type="GO" id="GO:0008270">
    <property type="term" value="F:zinc ion binding"/>
    <property type="evidence" value="ECO:0007669"/>
    <property type="project" value="UniProtKB-UniRule"/>
</dbReference>
<feature type="binding site" evidence="3 4">
    <location>
        <position position="136"/>
    </location>
    <ligand>
        <name>Zn(2+)</name>
        <dbReference type="ChEBI" id="CHEBI:29105"/>
    </ligand>
</feature>
<keyword evidence="3 4" id="KW-0479">Metal-binding</keyword>
<comment type="cofactor">
    <cofactor evidence="3">
        <name>Zn(2+)</name>
        <dbReference type="ChEBI" id="CHEBI:29105"/>
    </cofactor>
    <text evidence="3">Binds 1 zinc ion per subunit.</text>
</comment>
<proteinExistence type="inferred from homology"/>
<dbReference type="SUPFAM" id="SSF52467">
    <property type="entry name" value="DHS-like NAD/FAD-binding domain"/>
    <property type="match status" value="1"/>
</dbReference>
<protein>
    <recommendedName>
        <fullName evidence="3">NAD-dependent protein deacylase</fullName>
        <ecNumber evidence="3">2.3.1.286</ecNumber>
    </recommendedName>
    <alternativeName>
        <fullName evidence="3">Regulatory protein SIR2 homolog</fullName>
    </alternativeName>
</protein>
<evidence type="ECO:0000313" key="7">
    <source>
        <dbReference type="EMBL" id="QEW24713.1"/>
    </source>
</evidence>
<dbReference type="OrthoDB" id="9800582at2"/>
<feature type="binding site" evidence="3">
    <location>
        <position position="53"/>
    </location>
    <ligand>
        <name>substrate</name>
    </ligand>
</feature>
<feature type="binding site" evidence="3 4">
    <location>
        <position position="117"/>
    </location>
    <ligand>
        <name>Zn(2+)</name>
        <dbReference type="ChEBI" id="CHEBI:29105"/>
    </ligand>
</feature>
<keyword evidence="2 3" id="KW-0520">NAD</keyword>
<name>A0A0T5NZ97_9RHOB</name>
<sequence length="230" mass="24690">MEKIVILTGAGISAESGLGTFRDEGGLWTQYALEDVATPEGFARDPVLVHEFYNARRAHAAEAVPNPAHLALARLEEALGGEVLIVTQNVDGLHEKAGCRNVLHMHGQLDRALCAGCGHRWEAPLEMSVEDACPACGARAVRPDVVWFGEMPYHMDRIDRELAEADIFAAIGTSGQVYPAAAFGQMAGAYGARTVELNLERSAASEDFGEMRHGPASKVVPAWVEEVLGV</sequence>
<comment type="function">
    <text evidence="3">NAD-dependent lysine deacetylase and desuccinylase that specifically removes acetyl and succinyl groups on target proteins. Modulates the activities of several proteins which are inactive in their acylated form.</text>
</comment>
<gene>
    <name evidence="7" type="primary">cobB_1</name>
    <name evidence="3" type="synonym">cobB</name>
    <name evidence="7" type="ORF">RIdsm_00496</name>
    <name evidence="6" type="ORF">XM52_27000</name>
</gene>